<evidence type="ECO:0000256" key="3">
    <source>
        <dbReference type="ARBA" id="ARBA00023242"/>
    </source>
</evidence>
<dbReference type="SMART" id="SM00573">
    <property type="entry name" value="HSA"/>
    <property type="match status" value="1"/>
</dbReference>
<keyword evidence="6" id="KW-0175">Coiled coil</keyword>
<feature type="region of interest" description="Disordered" evidence="7">
    <location>
        <begin position="1070"/>
        <end position="1188"/>
    </location>
</feature>
<feature type="coiled-coil region" evidence="6">
    <location>
        <begin position="836"/>
        <end position="863"/>
    </location>
</feature>
<name>A0A9W8CHE2_9FUNG</name>
<sequence length="1188" mass="129959">MESDMDVDESSQEGNFSSSTTEDEASDAVDDFSSFMHPDDVVFLSQLDPVGIAEVTGSYSVVNAEMLGNSMLHYNYQESIEEINSKSINMHNWLLYMQEQPLYDTVRGSSKLVSTKDWDCVREELIHMRVMERIEELKDKGKWSFWQPQKHRAPSRGKAHWDYLLDEAVWMHADFCEERKLRQALARMVSSWVMDYHHAVNKKLYTVNARKRILPDEFINRVQKDELHEDHGQTPSLEDITSNAMVVADKESETILDSNKRDTEGPQDQTSQTSITADVGLGSSDVSTNGSLQSFSIPADASADFESKASMADESARDSAVLPAANADDSAKGDIPSGTEMDDLVVSSSEHIALPAIDPSVEKISEPTVVPSEPLAELNTNSQSENTGEQDQAANPDLQSEIKKGSDLKAEPSDAPLAIANDEKPIAADISEDHVVPASNGTTENTLSVYHILAQLPQTDQMEVILGDSIYTLQSLNSLMPYGPAWDDAYCDVLDASPVVPICKTMWPDFSLDLASDDEVSYLYSGNYETTIDLHELVSFGNDDTSSKAAVDPDSNVTRSIFTRNFLAPPMLPMFTQANKAPRNIHSSTGQPQADTAIQQATSEACPGQVVFEWSPEKDKMLAKIIQQFTGNWPLITDTFNHAFSLYDSRAITPRICYERWVLLKEEISLDRSVVQTGFDDPEYGPRKTHSWSKQLLVRPSTTSLSAMQLATSIVSHSEMLKLVNESKTKRESTTKPSPVPPREIKPLAADQKVPTPAELSKSKFEHDRRIQQLFMEQRQATAAATASALAMHQHRALPPQIQNLQIARQIATLQAVLAGGRSIQRPLTPAQTQIIQQQLQNLQQMQLQIQAQMQAQAQIQAQMQAQGQPGTPLQRPPQLQHLQQLQQMQQMQQQSAPQQQQQQQQIQMQLAQAAQQQQQQQSQANAMKPAAVSGQQAAQSLPTSGMPTAAATTAAAAAAAALAAATGGINGAPGFRLTQEQIQQILQARAASNGARPNIPPALAAMINARAQLANANTNVNGINARPQGMPRPLNNAAAMAAAANMLPPHQKQLLLQQMAQQQALFSQQQANRSVQSPVQRPVMNSPVSQSALQQSPSQSQQQSQQQPQAQAQAQTISTPMSPQTGNTNAAQQQQQQQQQGNATPSTPAIGNQLPNMSPVPADLTVQMHTSPSSSSEQSALLLQSAA</sequence>
<protein>
    <recommendedName>
        <fullName evidence="5">Vacuolar import and degradation protein 21</fullName>
    </recommendedName>
</protein>
<dbReference type="PANTHER" id="PTHR46459">
    <property type="entry name" value="E1A-BINDING PROTEIN P400-RELATED"/>
    <property type="match status" value="1"/>
</dbReference>
<accession>A0A9W8CHE2</accession>
<feature type="compositionally biased region" description="Basic and acidic residues" evidence="7">
    <location>
        <begin position="725"/>
        <end position="734"/>
    </location>
</feature>
<evidence type="ECO:0000256" key="6">
    <source>
        <dbReference type="SAM" id="Coils"/>
    </source>
</evidence>
<dbReference type="AlphaFoldDB" id="A0A9W8CHE2"/>
<dbReference type="GO" id="GO:0035267">
    <property type="term" value="C:NuA4 histone acetyltransferase complex"/>
    <property type="evidence" value="ECO:0007669"/>
    <property type="project" value="TreeGrafter"/>
</dbReference>
<feature type="region of interest" description="Disordered" evidence="7">
    <location>
        <begin position="254"/>
        <end position="282"/>
    </location>
</feature>
<dbReference type="GO" id="GO:0005634">
    <property type="term" value="C:nucleus"/>
    <property type="evidence" value="ECO:0007669"/>
    <property type="project" value="UniProtKB-SubCell"/>
</dbReference>
<feature type="non-terminal residue" evidence="10">
    <location>
        <position position="1188"/>
    </location>
</feature>
<dbReference type="Pfam" id="PF07529">
    <property type="entry name" value="HSA"/>
    <property type="match status" value="1"/>
</dbReference>
<feature type="compositionally biased region" description="Low complexity" evidence="7">
    <location>
        <begin position="1125"/>
        <end position="1145"/>
    </location>
</feature>
<feature type="domain" description="HSA" evidence="9">
    <location>
        <begin position="148"/>
        <end position="224"/>
    </location>
</feature>
<feature type="compositionally biased region" description="Basic and acidic residues" evidence="7">
    <location>
        <begin position="254"/>
        <end position="264"/>
    </location>
</feature>
<feature type="region of interest" description="Disordered" evidence="7">
    <location>
        <begin position="308"/>
        <end position="341"/>
    </location>
</feature>
<dbReference type="GO" id="GO:0006281">
    <property type="term" value="P:DNA repair"/>
    <property type="evidence" value="ECO:0007669"/>
    <property type="project" value="TreeGrafter"/>
</dbReference>
<comment type="caution">
    <text evidence="10">The sequence shown here is derived from an EMBL/GenBank/DDBJ whole genome shotgun (WGS) entry which is preliminary data.</text>
</comment>
<dbReference type="PROSITE" id="PS50090">
    <property type="entry name" value="MYB_LIKE"/>
    <property type="match status" value="1"/>
</dbReference>
<dbReference type="PANTHER" id="PTHR46459:SF1">
    <property type="entry name" value="E1A-BINDING PROTEIN P400"/>
    <property type="match status" value="1"/>
</dbReference>
<keyword evidence="2" id="KW-0156">Chromatin regulator</keyword>
<dbReference type="InterPro" id="IPR014012">
    <property type="entry name" value="HSA_dom"/>
</dbReference>
<feature type="compositionally biased region" description="Low complexity" evidence="7">
    <location>
        <begin position="877"/>
        <end position="897"/>
    </location>
</feature>
<feature type="region of interest" description="Disordered" evidence="7">
    <location>
        <begin position="1"/>
        <end position="25"/>
    </location>
</feature>
<evidence type="ECO:0000256" key="1">
    <source>
        <dbReference type="ARBA" id="ARBA00004123"/>
    </source>
</evidence>
<comment type="function">
    <text evidence="4">Component of the NuA4 histone acetyltransferase complex which is involved in transcriptional activation of selected genes principally by acetylation of nucleosomal histone H4 and H2A. The NuA4 complex is also involved in DNA repair.</text>
</comment>
<feature type="domain" description="Myb-like" evidence="8">
    <location>
        <begin position="614"/>
        <end position="661"/>
    </location>
</feature>
<comment type="subcellular location">
    <subcellularLocation>
        <location evidence="1">Nucleus</location>
    </subcellularLocation>
</comment>
<feature type="compositionally biased region" description="Polar residues" evidence="7">
    <location>
        <begin position="266"/>
        <end position="276"/>
    </location>
</feature>
<evidence type="ECO:0000256" key="2">
    <source>
        <dbReference type="ARBA" id="ARBA00022853"/>
    </source>
</evidence>
<organism evidence="10 11">
    <name type="scientific">Coemansia asiatica</name>
    <dbReference type="NCBI Taxonomy" id="1052880"/>
    <lineage>
        <taxon>Eukaryota</taxon>
        <taxon>Fungi</taxon>
        <taxon>Fungi incertae sedis</taxon>
        <taxon>Zoopagomycota</taxon>
        <taxon>Kickxellomycotina</taxon>
        <taxon>Kickxellomycetes</taxon>
        <taxon>Kickxellales</taxon>
        <taxon>Kickxellaceae</taxon>
        <taxon>Coemansia</taxon>
    </lineage>
</organism>
<feature type="compositionally biased region" description="Polar residues" evidence="7">
    <location>
        <begin position="1146"/>
        <end position="1157"/>
    </location>
</feature>
<evidence type="ECO:0000256" key="5">
    <source>
        <dbReference type="ARBA" id="ARBA00029670"/>
    </source>
</evidence>
<dbReference type="Proteomes" id="UP001145021">
    <property type="component" value="Unassembled WGS sequence"/>
</dbReference>
<evidence type="ECO:0000259" key="9">
    <source>
        <dbReference type="PROSITE" id="PS51204"/>
    </source>
</evidence>
<evidence type="ECO:0000256" key="4">
    <source>
        <dbReference type="ARBA" id="ARBA00025178"/>
    </source>
</evidence>
<feature type="compositionally biased region" description="Low complexity" evidence="7">
    <location>
        <begin position="1172"/>
        <end position="1188"/>
    </location>
</feature>
<gene>
    <name evidence="10" type="primary">EAF1</name>
    <name evidence="10" type="ORF">LPJ64_006224</name>
</gene>
<feature type="compositionally biased region" description="Polar residues" evidence="7">
    <location>
        <begin position="934"/>
        <end position="947"/>
    </location>
</feature>
<reference evidence="10" key="1">
    <citation type="submission" date="2022-07" db="EMBL/GenBank/DDBJ databases">
        <title>Phylogenomic reconstructions and comparative analyses of Kickxellomycotina fungi.</title>
        <authorList>
            <person name="Reynolds N.K."/>
            <person name="Stajich J.E."/>
            <person name="Barry K."/>
            <person name="Grigoriev I.V."/>
            <person name="Crous P."/>
            <person name="Smith M.E."/>
        </authorList>
    </citation>
    <scope>NUCLEOTIDE SEQUENCE</scope>
    <source>
        <strain evidence="10">NBRC 105413</strain>
    </source>
</reference>
<feature type="region of interest" description="Disordered" evidence="7">
    <location>
        <begin position="724"/>
        <end position="745"/>
    </location>
</feature>
<evidence type="ECO:0000259" key="8">
    <source>
        <dbReference type="PROSITE" id="PS50090"/>
    </source>
</evidence>
<evidence type="ECO:0000313" key="10">
    <source>
        <dbReference type="EMBL" id="KAJ1641866.1"/>
    </source>
</evidence>
<feature type="region of interest" description="Disordered" evidence="7">
    <location>
        <begin position="921"/>
        <end position="947"/>
    </location>
</feature>
<evidence type="ECO:0000313" key="11">
    <source>
        <dbReference type="Proteomes" id="UP001145021"/>
    </source>
</evidence>
<proteinExistence type="predicted"/>
<evidence type="ECO:0000256" key="7">
    <source>
        <dbReference type="SAM" id="MobiDB-lite"/>
    </source>
</evidence>
<feature type="region of interest" description="Disordered" evidence="7">
    <location>
        <begin position="867"/>
        <end position="897"/>
    </location>
</feature>
<dbReference type="GO" id="GO:0003682">
    <property type="term" value="F:chromatin binding"/>
    <property type="evidence" value="ECO:0007669"/>
    <property type="project" value="TreeGrafter"/>
</dbReference>
<keyword evidence="3" id="KW-0539">Nucleus</keyword>
<feature type="compositionally biased region" description="Acidic residues" evidence="7">
    <location>
        <begin position="1"/>
        <end position="11"/>
    </location>
</feature>
<feature type="compositionally biased region" description="Low complexity" evidence="7">
    <location>
        <begin position="1090"/>
        <end position="1116"/>
    </location>
</feature>
<keyword evidence="11" id="KW-1185">Reference proteome</keyword>
<dbReference type="EMBL" id="JANBOH010000582">
    <property type="protein sequence ID" value="KAJ1641866.1"/>
    <property type="molecule type" value="Genomic_DNA"/>
</dbReference>
<dbReference type="InterPro" id="IPR001005">
    <property type="entry name" value="SANT/Myb"/>
</dbReference>
<dbReference type="PROSITE" id="PS51204">
    <property type="entry name" value="HSA"/>
    <property type="match status" value="1"/>
</dbReference>
<dbReference type="GO" id="GO:0006325">
    <property type="term" value="P:chromatin organization"/>
    <property type="evidence" value="ECO:0007669"/>
    <property type="project" value="UniProtKB-KW"/>
</dbReference>